<reference evidence="2 3" key="1">
    <citation type="submission" date="2017-12" db="EMBL/GenBank/DDBJ databases">
        <title>Legionella sainthelensi LA01-117, whole genome sequence of a clinical isolate from New Zealand.</title>
        <authorList>
            <person name="Cree S.L."/>
            <person name="Slow S."/>
            <person name="Kennedy M.A."/>
            <person name="Murdoch D.R."/>
            <person name="Biggs P.J."/>
            <person name="Anderson T."/>
        </authorList>
    </citation>
    <scope>NUCLEOTIDE SEQUENCE [LARGE SCALE GENOMIC DNA]</scope>
    <source>
        <strain evidence="2 3">LA01-117</strain>
    </source>
</reference>
<protein>
    <submittedName>
        <fullName evidence="2">Uncharacterized protein</fullName>
    </submittedName>
</protein>
<keyword evidence="3" id="KW-1185">Reference proteome</keyword>
<dbReference type="AlphaFoldDB" id="A0A2H5FMR4"/>
<evidence type="ECO:0000256" key="1">
    <source>
        <dbReference type="SAM" id="MobiDB-lite"/>
    </source>
</evidence>
<evidence type="ECO:0000313" key="3">
    <source>
        <dbReference type="Proteomes" id="UP000234343"/>
    </source>
</evidence>
<evidence type="ECO:0000313" key="2">
    <source>
        <dbReference type="EMBL" id="AUH72813.1"/>
    </source>
</evidence>
<dbReference type="RefSeq" id="WP_101900416.1">
    <property type="nucleotide sequence ID" value="NZ_CP025491.2"/>
</dbReference>
<proteinExistence type="predicted"/>
<dbReference type="KEGG" id="lsh:CAB17_12770"/>
<accession>A0A2H5FMR4</accession>
<sequence length="472" mass="53782">MSYSNLETVRSTNLTTLNVWLCNDGDFNTDIQKAEKYLQNMGNFILSSVDFTPLEFAEKMEVKLKRILGQADNTIQEEKLNDCINKIENYKKFLKLNLPAAEKKANNLIKQYKNVTDIKEECLNEMLRAKPKLHRARNLFIKVAQQADKSIFQRGINSYQILWDQLSTNLKIFKDIVKKYPENQLALLLHDPQSFIEALEDGKIPLGGELGALALQRIFSEYPQLTVRQKVSIATLIEKTQIERDTHCNSVALKSEIIKLQLYAQYCRDNDLPLVAWIGSARPVFSMIADHPGEGAYLNCDDAKWSPELNSTWLLIVSSMGYEIKLVEQHYPKVVDALTSGNILNYVSALIDEIRPFRKEFDSQYHGGDQPTATPQEILRLMSIGCKAKKNDDGSVSLTPPKSWVAEDYRSRKIKGLPQKDNIGRESQDVGVSRTRRHSVAFFKGSAQPVKKSLFEHPGESEEIRKNEKPKL</sequence>
<organism evidence="2 3">
    <name type="scientific">Legionella sainthelensi</name>
    <dbReference type="NCBI Taxonomy" id="28087"/>
    <lineage>
        <taxon>Bacteria</taxon>
        <taxon>Pseudomonadati</taxon>
        <taxon>Pseudomonadota</taxon>
        <taxon>Gammaproteobacteria</taxon>
        <taxon>Legionellales</taxon>
        <taxon>Legionellaceae</taxon>
        <taxon>Legionella</taxon>
    </lineage>
</organism>
<gene>
    <name evidence="2" type="ORF">CAB17_12770</name>
</gene>
<name>A0A2H5FMR4_9GAMM</name>
<dbReference type="Proteomes" id="UP000234343">
    <property type="component" value="Chromosome"/>
</dbReference>
<dbReference type="EMBL" id="CP025491">
    <property type="protein sequence ID" value="AUH72813.1"/>
    <property type="molecule type" value="Genomic_DNA"/>
</dbReference>
<feature type="region of interest" description="Disordered" evidence="1">
    <location>
        <begin position="451"/>
        <end position="472"/>
    </location>
</feature>
<feature type="compositionally biased region" description="Basic and acidic residues" evidence="1">
    <location>
        <begin position="453"/>
        <end position="472"/>
    </location>
</feature>